<evidence type="ECO:0000313" key="2">
    <source>
        <dbReference type="EMBL" id="TCS94372.1"/>
    </source>
</evidence>
<protein>
    <submittedName>
        <fullName evidence="2">Heme-NO-binding protein</fullName>
    </submittedName>
</protein>
<comment type="caution">
    <text evidence="2">The sequence shown here is derived from an EMBL/GenBank/DDBJ whole genome shotgun (WGS) entry which is preliminary data.</text>
</comment>
<dbReference type="SUPFAM" id="SSF111126">
    <property type="entry name" value="Ligand-binding domain in the NO signalling and Golgi transport"/>
    <property type="match status" value="1"/>
</dbReference>
<keyword evidence="5" id="KW-1185">Reference proteome</keyword>
<feature type="domain" description="Heme NO-binding" evidence="1">
    <location>
        <begin position="2"/>
        <end position="161"/>
    </location>
</feature>
<dbReference type="Gene3D" id="3.90.1520.10">
    <property type="entry name" value="H-NOX domain"/>
    <property type="match status" value="1"/>
</dbReference>
<evidence type="ECO:0000313" key="3">
    <source>
        <dbReference type="EMBL" id="TSE19091.1"/>
    </source>
</evidence>
<dbReference type="RefSeq" id="WP_132963524.1">
    <property type="nucleotide sequence ID" value="NZ_JBKBMZ010000038.1"/>
</dbReference>
<dbReference type="InterPro" id="IPR038158">
    <property type="entry name" value="H-NOX_domain_sf"/>
</dbReference>
<sequence length="181" mass="20560">MKGVVFSEFIEMVEERFSPAIADRMIELAHVPSGGAYTAVGTYSHEEMLALVGTLSTLTGVPVPELVRAYGHHLFQRFTALYPSFFEGVTSAFEFLARIENHVHLEVRKLYPDAELPRFDTPQRDERHMVMLYESRRPFATLALGLIEGCLQHWGEQADVTMTDLSEPGITRVRFDITRRA</sequence>
<accession>A0A4R3L4U4</accession>
<evidence type="ECO:0000313" key="4">
    <source>
        <dbReference type="Proteomes" id="UP000295536"/>
    </source>
</evidence>
<dbReference type="Pfam" id="PF07700">
    <property type="entry name" value="HNOB"/>
    <property type="match status" value="1"/>
</dbReference>
<reference evidence="2 4" key="1">
    <citation type="submission" date="2019-03" db="EMBL/GenBank/DDBJ databases">
        <title>Genomic Encyclopedia of Type Strains, Phase IV (KMG-IV): sequencing the most valuable type-strain genomes for metagenomic binning, comparative biology and taxonomic classification.</title>
        <authorList>
            <person name="Goeker M."/>
        </authorList>
    </citation>
    <scope>NUCLEOTIDE SEQUENCE [LARGE SCALE GENOMIC DNA]</scope>
    <source>
        <strain evidence="2 4">DSM 12034</strain>
    </source>
</reference>
<evidence type="ECO:0000259" key="1">
    <source>
        <dbReference type="Pfam" id="PF07700"/>
    </source>
</evidence>
<dbReference type="AlphaFoldDB" id="A0A4R3L4U4"/>
<proteinExistence type="predicted"/>
<organism evidence="2 4">
    <name type="scientific">Tepidimonas ignava</name>
    <dbReference type="NCBI Taxonomy" id="114249"/>
    <lineage>
        <taxon>Bacteria</taxon>
        <taxon>Pseudomonadati</taxon>
        <taxon>Pseudomonadota</taxon>
        <taxon>Betaproteobacteria</taxon>
        <taxon>Burkholderiales</taxon>
        <taxon>Tepidimonas</taxon>
    </lineage>
</organism>
<dbReference type="Proteomes" id="UP000295536">
    <property type="component" value="Unassembled WGS sequence"/>
</dbReference>
<dbReference type="GO" id="GO:0020037">
    <property type="term" value="F:heme binding"/>
    <property type="evidence" value="ECO:0007669"/>
    <property type="project" value="InterPro"/>
</dbReference>
<dbReference type="InterPro" id="IPR011644">
    <property type="entry name" value="Heme_NO-bd"/>
</dbReference>
<dbReference type="EMBL" id="VJNC01000019">
    <property type="protein sequence ID" value="TSE19091.1"/>
    <property type="molecule type" value="Genomic_DNA"/>
</dbReference>
<dbReference type="EMBL" id="SMAH01000019">
    <property type="protein sequence ID" value="TCS94372.1"/>
    <property type="molecule type" value="Genomic_DNA"/>
</dbReference>
<name>A0A4R3L4U4_9BURK</name>
<dbReference type="InterPro" id="IPR024096">
    <property type="entry name" value="NO_sig/Golgi_transp_ligand-bd"/>
</dbReference>
<dbReference type="OrthoDB" id="7266652at2"/>
<gene>
    <name evidence="2" type="ORF">EDC36_1198</name>
    <name evidence="3" type="ORF">Tigna_02317</name>
</gene>
<dbReference type="Proteomes" id="UP000315577">
    <property type="component" value="Unassembled WGS sequence"/>
</dbReference>
<reference evidence="3 5" key="2">
    <citation type="submission" date="2019-07" db="EMBL/GenBank/DDBJ databases">
        <title>Tepidimonas ignava SPS-1037 draft genome.</title>
        <authorList>
            <person name="Da Costa M.S."/>
            <person name="Froufe H.J.C."/>
            <person name="Egas C."/>
            <person name="Albuquerque L."/>
        </authorList>
    </citation>
    <scope>NUCLEOTIDE SEQUENCE [LARGE SCALE GENOMIC DNA]</scope>
    <source>
        <strain evidence="3 5">SPS-1037</strain>
    </source>
</reference>
<evidence type="ECO:0000313" key="5">
    <source>
        <dbReference type="Proteomes" id="UP000315577"/>
    </source>
</evidence>